<sequence>MDRYKVKYMSKNIQLLTSLFVLLITIFAFQSNAAEFEEGVHYQELKPYDVKKPEVREFFSFYCPHCFKQESFMREIKSTLPPGTAFINNHVENMPGQNVEVEKYLSKALIVAERLKLKARFTDSVFNLIHVKKQKLSSIRQVNSIFNRLGVETKKVSKLINSFVIKGEYASRSKKTQFIRQQGINSVPTLIINGRYQTLSTGFKSKKEYFALIQYLLNKPL</sequence>
<dbReference type="GO" id="GO:0016491">
    <property type="term" value="F:oxidoreductase activity"/>
    <property type="evidence" value="ECO:0007669"/>
    <property type="project" value="InterPro"/>
</dbReference>
<dbReference type="SUPFAM" id="SSF52833">
    <property type="entry name" value="Thioredoxin-like"/>
    <property type="match status" value="1"/>
</dbReference>
<evidence type="ECO:0000313" key="10">
    <source>
        <dbReference type="Proteomes" id="UP000439994"/>
    </source>
</evidence>
<organism evidence="9 10">
    <name type="scientific">Psychrosphaera haliotis</name>
    <dbReference type="NCBI Taxonomy" id="555083"/>
    <lineage>
        <taxon>Bacteria</taxon>
        <taxon>Pseudomonadati</taxon>
        <taxon>Pseudomonadota</taxon>
        <taxon>Gammaproteobacteria</taxon>
        <taxon>Alteromonadales</taxon>
        <taxon>Pseudoalteromonadaceae</taxon>
        <taxon>Psychrosphaera</taxon>
    </lineage>
</organism>
<dbReference type="OrthoDB" id="9784896at2"/>
<dbReference type="PIRSF" id="PIRSF001488">
    <property type="entry name" value="Tdi_protein"/>
    <property type="match status" value="1"/>
</dbReference>
<protein>
    <recommendedName>
        <fullName evidence="5">Thiol:disulfide interchange protein</fullName>
    </recommendedName>
</protein>
<gene>
    <name evidence="9" type="ORF">GNP35_12575</name>
</gene>
<dbReference type="GO" id="GO:0042597">
    <property type="term" value="C:periplasmic space"/>
    <property type="evidence" value="ECO:0007669"/>
    <property type="project" value="UniProtKB-SubCell"/>
</dbReference>
<evidence type="ECO:0000256" key="4">
    <source>
        <dbReference type="ARBA" id="ARBA00023284"/>
    </source>
</evidence>
<keyword evidence="4" id="KW-0676">Redox-active center</keyword>
<accession>A0A6N8FAT8</accession>
<reference evidence="9 10" key="1">
    <citation type="submission" date="2019-11" db="EMBL/GenBank/DDBJ databases">
        <title>P. haliotis isolates from Z. marina roots.</title>
        <authorList>
            <person name="Cohen M."/>
            <person name="Jospin G."/>
            <person name="Eisen J.A."/>
            <person name="Coil D.A."/>
        </authorList>
    </citation>
    <scope>NUCLEOTIDE SEQUENCE [LARGE SCALE GENOMIC DNA]</scope>
    <source>
        <strain evidence="9 10">UCD-MCMsp1aY</strain>
    </source>
</reference>
<proteinExistence type="inferred from homology"/>
<dbReference type="Pfam" id="PF01323">
    <property type="entry name" value="DSBA"/>
    <property type="match status" value="1"/>
</dbReference>
<feature type="disulfide bond" description="Redox-active" evidence="6">
    <location>
        <begin position="63"/>
        <end position="66"/>
    </location>
</feature>
<evidence type="ECO:0000256" key="7">
    <source>
        <dbReference type="SAM" id="SignalP"/>
    </source>
</evidence>
<dbReference type="PANTHER" id="PTHR35891:SF2">
    <property type="entry name" value="THIOL:DISULFIDE INTERCHANGE PROTEIN DSBA"/>
    <property type="match status" value="1"/>
</dbReference>
<comment type="caution">
    <text evidence="9">The sequence shown here is derived from an EMBL/GenBank/DDBJ whole genome shotgun (WGS) entry which is preliminary data.</text>
</comment>
<dbReference type="Gene3D" id="3.40.30.10">
    <property type="entry name" value="Glutaredoxin"/>
    <property type="match status" value="1"/>
</dbReference>
<evidence type="ECO:0000313" key="9">
    <source>
        <dbReference type="EMBL" id="MUH73244.1"/>
    </source>
</evidence>
<dbReference type="CDD" id="cd03019">
    <property type="entry name" value="DsbA_DsbA"/>
    <property type="match status" value="1"/>
</dbReference>
<evidence type="ECO:0000256" key="2">
    <source>
        <dbReference type="ARBA" id="ARBA00022729"/>
    </source>
</evidence>
<dbReference type="RefSeq" id="WP_155696441.1">
    <property type="nucleotide sequence ID" value="NZ_BAAAFQ010000007.1"/>
</dbReference>
<keyword evidence="5" id="KW-0574">Periplasm</keyword>
<dbReference type="InterPro" id="IPR036249">
    <property type="entry name" value="Thioredoxin-like_sf"/>
</dbReference>
<keyword evidence="3 5" id="KW-1015">Disulfide bond</keyword>
<evidence type="ECO:0000256" key="5">
    <source>
        <dbReference type="PIRNR" id="PIRNR001488"/>
    </source>
</evidence>
<evidence type="ECO:0000256" key="1">
    <source>
        <dbReference type="ARBA" id="ARBA00005791"/>
    </source>
</evidence>
<keyword evidence="10" id="KW-1185">Reference proteome</keyword>
<feature type="chain" id="PRO_5026851225" description="Thiol:disulfide interchange protein" evidence="7">
    <location>
        <begin position="34"/>
        <end position="221"/>
    </location>
</feature>
<dbReference type="InterPro" id="IPR001853">
    <property type="entry name" value="DSBA-like_thioredoxin_dom"/>
</dbReference>
<dbReference type="EMBL" id="WOCD01000005">
    <property type="protein sequence ID" value="MUH73244.1"/>
    <property type="molecule type" value="Genomic_DNA"/>
</dbReference>
<feature type="signal peptide" evidence="7">
    <location>
        <begin position="1"/>
        <end position="33"/>
    </location>
</feature>
<dbReference type="InterPro" id="IPR023205">
    <property type="entry name" value="DsbA/DsbL"/>
</dbReference>
<feature type="domain" description="DSBA-like thioredoxin" evidence="8">
    <location>
        <begin position="55"/>
        <end position="198"/>
    </location>
</feature>
<evidence type="ECO:0000259" key="8">
    <source>
        <dbReference type="Pfam" id="PF01323"/>
    </source>
</evidence>
<dbReference type="InterPro" id="IPR050824">
    <property type="entry name" value="Thiol_disulfide_DsbA"/>
</dbReference>
<comment type="subcellular location">
    <subcellularLocation>
        <location evidence="5">Periplasm</location>
    </subcellularLocation>
</comment>
<comment type="similarity">
    <text evidence="1">Belongs to the thioredoxin family. DsbA subfamily.</text>
</comment>
<dbReference type="PANTHER" id="PTHR35891">
    <property type="entry name" value="THIOL:DISULFIDE INTERCHANGE PROTEIN DSBA"/>
    <property type="match status" value="1"/>
</dbReference>
<dbReference type="AlphaFoldDB" id="A0A6N8FAT8"/>
<dbReference type="Proteomes" id="UP000439994">
    <property type="component" value="Unassembled WGS sequence"/>
</dbReference>
<keyword evidence="2 7" id="KW-0732">Signal</keyword>
<evidence type="ECO:0000256" key="3">
    <source>
        <dbReference type="ARBA" id="ARBA00023157"/>
    </source>
</evidence>
<evidence type="ECO:0000256" key="6">
    <source>
        <dbReference type="PIRSR" id="PIRSR001488-1"/>
    </source>
</evidence>
<name>A0A6N8FAT8_9GAMM</name>